<feature type="compositionally biased region" description="Acidic residues" evidence="1">
    <location>
        <begin position="437"/>
        <end position="469"/>
    </location>
</feature>
<proteinExistence type="predicted"/>
<dbReference type="InterPro" id="IPR000626">
    <property type="entry name" value="Ubiquitin-like_dom"/>
</dbReference>
<keyword evidence="4" id="KW-1185">Reference proteome</keyword>
<feature type="domain" description="Ubiquitin-like" evidence="2">
    <location>
        <begin position="329"/>
        <end position="402"/>
    </location>
</feature>
<reference evidence="4" key="1">
    <citation type="submission" date="2017-03" db="EMBL/GenBank/DDBJ databases">
        <authorList>
            <person name="Sharma R."/>
            <person name="Thines M."/>
        </authorList>
    </citation>
    <scope>NUCLEOTIDE SEQUENCE [LARGE SCALE GENOMIC DNA]</scope>
</reference>
<dbReference type="InterPro" id="IPR011333">
    <property type="entry name" value="SKP1/BTB/POZ_sf"/>
</dbReference>
<dbReference type="InterPro" id="IPR029071">
    <property type="entry name" value="Ubiquitin-like_domsf"/>
</dbReference>
<dbReference type="SUPFAM" id="SSF54236">
    <property type="entry name" value="Ubiquitin-like"/>
    <property type="match status" value="1"/>
</dbReference>
<name>A0A1W5D428_9LECA</name>
<accession>A0A1W5D428</accession>
<dbReference type="Gene3D" id="3.10.20.90">
    <property type="entry name" value="Phosphatidylinositol 3-kinase Catalytic Subunit, Chain A, domain 1"/>
    <property type="match status" value="1"/>
</dbReference>
<dbReference type="SUPFAM" id="SSF54695">
    <property type="entry name" value="POZ domain"/>
    <property type="match status" value="1"/>
</dbReference>
<dbReference type="CDD" id="cd17039">
    <property type="entry name" value="Ubl_ubiquitin_like"/>
    <property type="match status" value="1"/>
</dbReference>
<dbReference type="Proteomes" id="UP000192927">
    <property type="component" value="Unassembled WGS sequence"/>
</dbReference>
<dbReference type="CDD" id="cd18186">
    <property type="entry name" value="BTB_POZ_ZBTB_KLHL-like"/>
    <property type="match status" value="1"/>
</dbReference>
<evidence type="ECO:0000313" key="4">
    <source>
        <dbReference type="Proteomes" id="UP000192927"/>
    </source>
</evidence>
<organism evidence="3 4">
    <name type="scientific">Lasallia pustulata</name>
    <dbReference type="NCBI Taxonomy" id="136370"/>
    <lineage>
        <taxon>Eukaryota</taxon>
        <taxon>Fungi</taxon>
        <taxon>Dikarya</taxon>
        <taxon>Ascomycota</taxon>
        <taxon>Pezizomycotina</taxon>
        <taxon>Lecanoromycetes</taxon>
        <taxon>OSLEUM clade</taxon>
        <taxon>Umbilicariomycetidae</taxon>
        <taxon>Umbilicariales</taxon>
        <taxon>Umbilicariaceae</taxon>
        <taxon>Lasallia</taxon>
    </lineage>
</organism>
<evidence type="ECO:0000259" key="2">
    <source>
        <dbReference type="PROSITE" id="PS50053"/>
    </source>
</evidence>
<dbReference type="AlphaFoldDB" id="A0A1W5D428"/>
<dbReference type="PANTHER" id="PTHR10666">
    <property type="entry name" value="UBIQUITIN"/>
    <property type="match status" value="1"/>
</dbReference>
<sequence length="469" mass="52942">MAPRKAKKAKTAASWDEVMDPSGDLTLVVGEEKVKLRCARNILILSSPVLKRMLDPESPFMEGNVTDVSDDGTKHINLPEDEPEPLSLVLRIIHHKTEDVPSKVPLDLLVELAILSDKYDLLCCIGQWTSSWCDGYTDQDARAWLFVGFVFKNPEAFRKASKSLILNGTLSDRKLFDTKTEIDGVPSWVLRKIRSCHRAILDQFIKHSLSIASKFMSTQPGMCRATGDTVEAKRLCDAAILGDLTRCYRSIITLQVNDISTYVTHDRESITSYVKRLKKLDGSGKFIAYREEDQTLDHSDCDLSQWLLPYFQRTLNSVRGLGLVETKPFYICVKALDFRTFTLVVCGTDTIAMIKDKIRAQEGVSFEQQKLTRDQFNELEDDLTVADYGLEDLSTLYLRFRRQYFEFGVDTSRPCCASDHAAQHRESEDTSDKAQSDESDEGDESDESDEGDESDESDEGDESDDSVRA</sequence>
<protein>
    <submittedName>
        <fullName evidence="3">Ubiquitin-related domain</fullName>
    </submittedName>
</protein>
<dbReference type="Gene3D" id="3.30.710.10">
    <property type="entry name" value="Potassium Channel Kv1.1, Chain A"/>
    <property type="match status" value="1"/>
</dbReference>
<feature type="region of interest" description="Disordered" evidence="1">
    <location>
        <begin position="418"/>
        <end position="469"/>
    </location>
</feature>
<dbReference type="Pfam" id="PF00651">
    <property type="entry name" value="BTB"/>
    <property type="match status" value="1"/>
</dbReference>
<dbReference type="InterPro" id="IPR000210">
    <property type="entry name" value="BTB/POZ_dom"/>
</dbReference>
<evidence type="ECO:0000256" key="1">
    <source>
        <dbReference type="SAM" id="MobiDB-lite"/>
    </source>
</evidence>
<evidence type="ECO:0000313" key="3">
    <source>
        <dbReference type="EMBL" id="SLM37884.1"/>
    </source>
</evidence>
<feature type="compositionally biased region" description="Basic and acidic residues" evidence="1">
    <location>
        <begin position="421"/>
        <end position="436"/>
    </location>
</feature>
<dbReference type="PROSITE" id="PS50053">
    <property type="entry name" value="UBIQUITIN_2"/>
    <property type="match status" value="1"/>
</dbReference>
<dbReference type="EMBL" id="FWEW01001957">
    <property type="protein sequence ID" value="SLM37884.1"/>
    <property type="molecule type" value="Genomic_DNA"/>
</dbReference>
<dbReference type="Pfam" id="PF00240">
    <property type="entry name" value="ubiquitin"/>
    <property type="match status" value="1"/>
</dbReference>
<dbReference type="SMART" id="SM00213">
    <property type="entry name" value="UBQ"/>
    <property type="match status" value="1"/>
</dbReference>
<dbReference type="InterPro" id="IPR050158">
    <property type="entry name" value="Ubiquitin_ubiquitin-like"/>
</dbReference>